<feature type="compositionally biased region" description="Basic residues" evidence="5">
    <location>
        <begin position="182"/>
        <end position="213"/>
    </location>
</feature>
<dbReference type="Pfam" id="PF00160">
    <property type="entry name" value="Pro_isomerase"/>
    <property type="match status" value="1"/>
</dbReference>
<dbReference type="Proteomes" id="UP000321570">
    <property type="component" value="Unassembled WGS sequence"/>
</dbReference>
<feature type="compositionally biased region" description="Basic and acidic residues" evidence="5">
    <location>
        <begin position="771"/>
        <end position="784"/>
    </location>
</feature>
<dbReference type="FunFam" id="2.40.100.10:FF:000022">
    <property type="entry name" value="Peptidyl-prolyl cis-trans isomerase CYP95"/>
    <property type="match status" value="1"/>
</dbReference>
<feature type="compositionally biased region" description="Basic and acidic residues" evidence="5">
    <location>
        <begin position="484"/>
        <end position="514"/>
    </location>
</feature>
<protein>
    <recommendedName>
        <fullName evidence="2">peptidylprolyl isomerase</fullName>
        <ecNumber evidence="2">5.2.1.8</ecNumber>
    </recommendedName>
</protein>
<feature type="domain" description="PPIase cyclophilin-type" evidence="6">
    <location>
        <begin position="10"/>
        <end position="177"/>
    </location>
</feature>
<feature type="compositionally biased region" description="Basic and acidic residues" evidence="5">
    <location>
        <begin position="375"/>
        <end position="399"/>
    </location>
</feature>
<evidence type="ECO:0000256" key="1">
    <source>
        <dbReference type="ARBA" id="ARBA00000971"/>
    </source>
</evidence>
<feature type="compositionally biased region" description="Basic and acidic residues" evidence="5">
    <location>
        <begin position="328"/>
        <end position="337"/>
    </location>
</feature>
<dbReference type="GO" id="GO:0006457">
    <property type="term" value="P:protein folding"/>
    <property type="evidence" value="ECO:0007669"/>
    <property type="project" value="InterPro"/>
</dbReference>
<feature type="compositionally biased region" description="Low complexity" evidence="5">
    <location>
        <begin position="925"/>
        <end position="944"/>
    </location>
</feature>
<evidence type="ECO:0000256" key="2">
    <source>
        <dbReference type="ARBA" id="ARBA00013194"/>
    </source>
</evidence>
<dbReference type="EC" id="5.2.1.8" evidence="2"/>
<feature type="compositionally biased region" description="Basic and acidic residues" evidence="5">
    <location>
        <begin position="684"/>
        <end position="715"/>
    </location>
</feature>
<dbReference type="PRINTS" id="PR00153">
    <property type="entry name" value="CSAPPISMRASE"/>
</dbReference>
<dbReference type="GO" id="GO:0016018">
    <property type="term" value="F:cyclosporin A binding"/>
    <property type="evidence" value="ECO:0007669"/>
    <property type="project" value="TreeGrafter"/>
</dbReference>
<keyword evidence="4" id="KW-0413">Isomerase</keyword>
<dbReference type="Gene3D" id="2.40.100.10">
    <property type="entry name" value="Cyclophilin-like"/>
    <property type="match status" value="1"/>
</dbReference>
<feature type="compositionally biased region" description="Basic residues" evidence="5">
    <location>
        <begin position="904"/>
        <end position="924"/>
    </location>
</feature>
<dbReference type="PROSITE" id="PS50072">
    <property type="entry name" value="CSA_PPIASE_2"/>
    <property type="match status" value="1"/>
</dbReference>
<dbReference type="PANTHER" id="PTHR11071">
    <property type="entry name" value="PEPTIDYL-PROLYL CIS-TRANS ISOMERASE"/>
    <property type="match status" value="1"/>
</dbReference>
<evidence type="ECO:0000256" key="5">
    <source>
        <dbReference type="SAM" id="MobiDB-lite"/>
    </source>
</evidence>
<feature type="compositionally biased region" description="Basic residues" evidence="5">
    <location>
        <begin position="840"/>
        <end position="859"/>
    </location>
</feature>
<feature type="compositionally biased region" description="Low complexity" evidence="5">
    <location>
        <begin position="785"/>
        <end position="794"/>
    </location>
</feature>
<gene>
    <name evidence="7" type="ORF">WMSIL1_LOCUS6670</name>
</gene>
<comment type="catalytic activity">
    <reaction evidence="1">
        <text>[protein]-peptidylproline (omega=180) = [protein]-peptidylproline (omega=0)</text>
        <dbReference type="Rhea" id="RHEA:16237"/>
        <dbReference type="Rhea" id="RHEA-COMP:10747"/>
        <dbReference type="Rhea" id="RHEA-COMP:10748"/>
        <dbReference type="ChEBI" id="CHEBI:83833"/>
        <dbReference type="ChEBI" id="CHEBI:83834"/>
        <dbReference type="EC" id="5.2.1.8"/>
    </reaction>
</comment>
<evidence type="ECO:0000259" key="6">
    <source>
        <dbReference type="PROSITE" id="PS50072"/>
    </source>
</evidence>
<feature type="compositionally biased region" description="Basic and acidic residues" evidence="5">
    <location>
        <begin position="527"/>
        <end position="552"/>
    </location>
</feature>
<sequence>MGKKFNTRCYLDVAIGDGEPERIVLELFDEKCPKACDNFKKLCEGVCGIGMKTGKPLHYRGSIFHRIIKGFIIQGGDFSNGDGTGGESIYGGTFADEDMSMVHDRPFLLSMANRGPNTNGSQFFITTAPAPHLNGKHMIFGHVLSGQEVVAKIEAVPVSDTRVYKPLKPVVIVNCGELIPIKKKKSRDSKKSSKKRKEKKKKHKKKKDKKHRHSLSERESDSDSDSVKVRPEEIPDVPQNKFLYRPGPSAPTEIEYGTNQNNAVVSKSGRKVKGRGQVRYRSPNVYTGGSGRAYTPEHWHQASRNESYHRGSRDDYRTHANRFADAMGIDRNEERVSKAVLRSPLNGHERSSRRNRERHYEDKRDMSPIHKRRDSRNYERSDRRTNRCADDDRRMRDQDLSPPPCKRLPIDYSSQGEDEKGPNTLTSPSPFSRDYKNGHSKRREKSPSNSSRRKSSSPPTRWEFGRKRSLSASPEKSPIRPAKRRNDYYSDAKATPETKHEVNRGRSPSNEKQHIASRSPPAYLVSKWEERHRENQRKRESMKKVELERWNSGDDYIDASFSPALKPNASRRRPSSSVSPSSPHTQRSPPKRTASPRSALINSSTNVEKPHTTVRSPLLKAPPSPITVSPKGLTDVPDEAVPPKKPRSPLLSPPSHIKPPVADSIAEDSHSTEIKPSSSHKSPSKGERSSSPKMDRKEVQGDETPESKGGDHGDQEETGPWTTSRWQTDEAENGAQTSSTKKSPVKLALGGSSNIETIPQPIDMDMSDGESDAKKSEPPAEKKSSTSITKSSKASAKKIRSRSVSSSGSSTTSVSSRSRTRRPSRSSGSSSSSSSPVPRSHSRRRSSGSTRSRRSRRDRVRSSSSRSRSRRRRKMSSSRSSLSRRRHSRRRRSSYTRSSSRDRLRGRRRRSSSSAYSRRRRRRSYSSYSSASSRSTYSSVSRRR</sequence>
<dbReference type="InterPro" id="IPR002130">
    <property type="entry name" value="Cyclophilin-type_PPIase_dom"/>
</dbReference>
<reference evidence="7 8" key="1">
    <citation type="submission" date="2019-07" db="EMBL/GenBank/DDBJ databases">
        <authorList>
            <person name="Jastrzebski P J."/>
            <person name="Paukszto L."/>
            <person name="Jastrzebski P J."/>
        </authorList>
    </citation>
    <scope>NUCLEOTIDE SEQUENCE [LARGE SCALE GENOMIC DNA]</scope>
    <source>
        <strain evidence="7 8">WMS-il1</strain>
    </source>
</reference>
<dbReference type="PROSITE" id="PS00170">
    <property type="entry name" value="CSA_PPIASE_1"/>
    <property type="match status" value="1"/>
</dbReference>
<dbReference type="GO" id="GO:0005739">
    <property type="term" value="C:mitochondrion"/>
    <property type="evidence" value="ECO:0007669"/>
    <property type="project" value="TreeGrafter"/>
</dbReference>
<feature type="compositionally biased region" description="Basic and acidic residues" evidence="5">
    <location>
        <begin position="306"/>
        <end position="318"/>
    </location>
</feature>
<feature type="compositionally biased region" description="Low complexity" evidence="5">
    <location>
        <begin position="825"/>
        <end position="839"/>
    </location>
</feature>
<dbReference type="InterPro" id="IPR020892">
    <property type="entry name" value="Cyclophilin-type_PPIase_CS"/>
</dbReference>
<feature type="compositionally biased region" description="Basic residues" evidence="5">
    <location>
        <begin position="268"/>
        <end position="278"/>
    </location>
</feature>
<dbReference type="PANTHER" id="PTHR11071:SF565">
    <property type="entry name" value="MOCA-CYP, ISOFORM A"/>
    <property type="match status" value="1"/>
</dbReference>
<dbReference type="InterPro" id="IPR029000">
    <property type="entry name" value="Cyclophilin-like_dom_sf"/>
</dbReference>
<proteinExistence type="predicted"/>
<dbReference type="GO" id="GO:0003755">
    <property type="term" value="F:peptidyl-prolyl cis-trans isomerase activity"/>
    <property type="evidence" value="ECO:0007669"/>
    <property type="project" value="UniProtKB-KW"/>
</dbReference>
<evidence type="ECO:0000313" key="8">
    <source>
        <dbReference type="Proteomes" id="UP000321570"/>
    </source>
</evidence>
<dbReference type="SUPFAM" id="SSF50891">
    <property type="entry name" value="Cyclophilin-like"/>
    <property type="match status" value="1"/>
</dbReference>
<name>A0A564YI53_HYMDI</name>
<feature type="compositionally biased region" description="Low complexity" evidence="5">
    <location>
        <begin position="802"/>
        <end position="817"/>
    </location>
</feature>
<feature type="region of interest" description="Disordered" evidence="5">
    <location>
        <begin position="182"/>
        <end position="255"/>
    </location>
</feature>
<feature type="compositionally biased region" description="Basic residues" evidence="5">
    <location>
        <begin position="867"/>
        <end position="894"/>
    </location>
</feature>
<evidence type="ECO:0000256" key="4">
    <source>
        <dbReference type="ARBA" id="ARBA00023235"/>
    </source>
</evidence>
<keyword evidence="8" id="KW-1185">Reference proteome</keyword>
<accession>A0A564YI53</accession>
<keyword evidence="3" id="KW-0697">Rotamase</keyword>
<feature type="compositionally biased region" description="Basic and acidic residues" evidence="5">
    <location>
        <begin position="347"/>
        <end position="368"/>
    </location>
</feature>
<feature type="region of interest" description="Disordered" evidence="5">
    <location>
        <begin position="267"/>
        <end position="944"/>
    </location>
</feature>
<dbReference type="AlphaFoldDB" id="A0A564YI53"/>
<dbReference type="EMBL" id="CABIJS010000222">
    <property type="protein sequence ID" value="VUZ46886.1"/>
    <property type="molecule type" value="Genomic_DNA"/>
</dbReference>
<organism evidence="7 8">
    <name type="scientific">Hymenolepis diminuta</name>
    <name type="common">Rat tapeworm</name>
    <dbReference type="NCBI Taxonomy" id="6216"/>
    <lineage>
        <taxon>Eukaryota</taxon>
        <taxon>Metazoa</taxon>
        <taxon>Spiralia</taxon>
        <taxon>Lophotrochozoa</taxon>
        <taxon>Platyhelminthes</taxon>
        <taxon>Cestoda</taxon>
        <taxon>Eucestoda</taxon>
        <taxon>Cyclophyllidea</taxon>
        <taxon>Hymenolepididae</taxon>
        <taxon>Hymenolepis</taxon>
    </lineage>
</organism>
<feature type="compositionally biased region" description="Basic and acidic residues" evidence="5">
    <location>
        <begin position="214"/>
        <end position="233"/>
    </location>
</feature>
<evidence type="ECO:0000313" key="7">
    <source>
        <dbReference type="EMBL" id="VUZ46886.1"/>
    </source>
</evidence>
<evidence type="ECO:0000256" key="3">
    <source>
        <dbReference type="ARBA" id="ARBA00023110"/>
    </source>
</evidence>